<dbReference type="OrthoDB" id="1345370at2"/>
<dbReference type="Proteomes" id="UP000002011">
    <property type="component" value="Chromosome"/>
</dbReference>
<dbReference type="EMBL" id="CP001619">
    <property type="protein sequence ID" value="ACT91948.1"/>
    <property type="molecule type" value="Genomic_DNA"/>
</dbReference>
<gene>
    <name evidence="2" type="ordered locus">Dfer_0686</name>
</gene>
<keyword evidence="1" id="KW-0812">Transmembrane</keyword>
<evidence type="ECO:0000256" key="1">
    <source>
        <dbReference type="SAM" id="Phobius"/>
    </source>
</evidence>
<proteinExistence type="predicted"/>
<dbReference type="RefSeq" id="WP_015810205.1">
    <property type="nucleotide sequence ID" value="NC_013037.1"/>
</dbReference>
<dbReference type="STRING" id="471854.Dfer_0686"/>
<dbReference type="AlphaFoldDB" id="C6W191"/>
<evidence type="ECO:0000313" key="3">
    <source>
        <dbReference type="Proteomes" id="UP000002011"/>
    </source>
</evidence>
<keyword evidence="1" id="KW-1133">Transmembrane helix</keyword>
<dbReference type="HOGENOM" id="CLU_1330203_0_0_10"/>
<dbReference type="KEGG" id="dfe:Dfer_0686"/>
<reference evidence="2 3" key="1">
    <citation type="journal article" date="2009" name="Stand. Genomic Sci.">
        <title>Complete genome sequence of Dyadobacter fermentans type strain (NS114).</title>
        <authorList>
            <person name="Lang E."/>
            <person name="Lapidus A."/>
            <person name="Chertkov O."/>
            <person name="Brettin T."/>
            <person name="Detter J.C."/>
            <person name="Han C."/>
            <person name="Copeland A."/>
            <person name="Glavina Del Rio T."/>
            <person name="Nolan M."/>
            <person name="Chen F."/>
            <person name="Lucas S."/>
            <person name="Tice H."/>
            <person name="Cheng J.F."/>
            <person name="Land M."/>
            <person name="Hauser L."/>
            <person name="Chang Y.J."/>
            <person name="Jeffries C.D."/>
            <person name="Kopitz M."/>
            <person name="Bruce D."/>
            <person name="Goodwin L."/>
            <person name="Pitluck S."/>
            <person name="Ovchinnikova G."/>
            <person name="Pati A."/>
            <person name="Ivanova N."/>
            <person name="Mavrommatis K."/>
            <person name="Chen A."/>
            <person name="Palaniappan K."/>
            <person name="Chain P."/>
            <person name="Bristow J."/>
            <person name="Eisen J.A."/>
            <person name="Markowitz V."/>
            <person name="Hugenholtz P."/>
            <person name="Goker M."/>
            <person name="Rohde M."/>
            <person name="Kyrpides N.C."/>
            <person name="Klenk H.P."/>
        </authorList>
    </citation>
    <scope>NUCLEOTIDE SEQUENCE [LARGE SCALE GENOMIC DNA]</scope>
    <source>
        <strain evidence="3">ATCC 700827 / DSM 18053 / CIP 107007 / KCTC 52180 / NS114</strain>
    </source>
</reference>
<sequence length="206" mass="23371">MDEDLLDKYFAGQCTPEEASQVERWLDRPAPNEKRLLRQSWRGIHAHIRAGAIRPFGPWTSYLAAASVLLLMVAGVVWTSIPRHLELRNTSRTYDAFDARGLQLRLPPQATARVDLGMVSHSADLVFCGDVRIHNASGNDVRMKLNLQCAEGDPANHSTVLTVRKDRRYVAFRYHFKSDEVVVVEEDRLFDLPLPLQQKALKALKI</sequence>
<accession>C6W191</accession>
<evidence type="ECO:0000313" key="2">
    <source>
        <dbReference type="EMBL" id="ACT91948.1"/>
    </source>
</evidence>
<keyword evidence="3" id="KW-1185">Reference proteome</keyword>
<organism evidence="2 3">
    <name type="scientific">Dyadobacter fermentans (strain ATCC 700827 / DSM 18053 / CIP 107007 / KCTC 52180 / NS114)</name>
    <dbReference type="NCBI Taxonomy" id="471854"/>
    <lineage>
        <taxon>Bacteria</taxon>
        <taxon>Pseudomonadati</taxon>
        <taxon>Bacteroidota</taxon>
        <taxon>Cytophagia</taxon>
        <taxon>Cytophagales</taxon>
        <taxon>Spirosomataceae</taxon>
        <taxon>Dyadobacter</taxon>
    </lineage>
</organism>
<name>C6W191_DYAFD</name>
<protein>
    <submittedName>
        <fullName evidence="2">Uncharacterized protein</fullName>
    </submittedName>
</protein>
<keyword evidence="1" id="KW-0472">Membrane</keyword>
<feature type="transmembrane region" description="Helical" evidence="1">
    <location>
        <begin position="59"/>
        <end position="81"/>
    </location>
</feature>